<dbReference type="Gene3D" id="3.40.50.11440">
    <property type="match status" value="1"/>
</dbReference>
<comment type="caution">
    <text evidence="2">The sequence shown here is derived from an EMBL/GenBank/DDBJ whole genome shotgun (WGS) entry which is preliminary data.</text>
</comment>
<name>A0A4R1B8N4_9ACTN</name>
<dbReference type="InterPro" id="IPR018657">
    <property type="entry name" value="LarA-like_N"/>
</dbReference>
<dbReference type="OrthoDB" id="9788398at2"/>
<accession>A0A4R1B8N4</accession>
<reference evidence="2 3" key="1">
    <citation type="submission" date="2019-03" db="EMBL/GenBank/DDBJ databases">
        <title>Whole genome sequence of a novel Rubrobacter taiwanensis strain, isolated from Yellowstone National Park.</title>
        <authorList>
            <person name="Freed S."/>
            <person name="Ramaley R.F."/>
            <person name="Kyndt J.A."/>
        </authorList>
    </citation>
    <scope>NUCLEOTIDE SEQUENCE [LARGE SCALE GENOMIC DNA]</scope>
    <source>
        <strain evidence="2 3">Yellowstone</strain>
    </source>
</reference>
<dbReference type="AlphaFoldDB" id="A0A4R1B8N4"/>
<dbReference type="RefSeq" id="WP_132692898.1">
    <property type="nucleotide sequence ID" value="NZ_SKBU01000040.1"/>
</dbReference>
<keyword evidence="3" id="KW-1185">Reference proteome</keyword>
<organism evidence="2 3">
    <name type="scientific">Rubrobacter taiwanensis</name>
    <dbReference type="NCBI Taxonomy" id="185139"/>
    <lineage>
        <taxon>Bacteria</taxon>
        <taxon>Bacillati</taxon>
        <taxon>Actinomycetota</taxon>
        <taxon>Rubrobacteria</taxon>
        <taxon>Rubrobacterales</taxon>
        <taxon>Rubrobacteraceae</taxon>
        <taxon>Rubrobacter</taxon>
    </lineage>
</organism>
<feature type="domain" description="LarA-like N-terminal" evidence="1">
    <location>
        <begin position="65"/>
        <end position="193"/>
    </location>
</feature>
<evidence type="ECO:0000313" key="3">
    <source>
        <dbReference type="Proteomes" id="UP000295244"/>
    </source>
</evidence>
<dbReference type="Proteomes" id="UP000295244">
    <property type="component" value="Unassembled WGS sequence"/>
</dbReference>
<dbReference type="Pfam" id="PF09861">
    <property type="entry name" value="Lar_N"/>
    <property type="match status" value="1"/>
</dbReference>
<evidence type="ECO:0000313" key="2">
    <source>
        <dbReference type="EMBL" id="TCJ13478.1"/>
    </source>
</evidence>
<dbReference type="GO" id="GO:0050043">
    <property type="term" value="F:lactate racemase activity"/>
    <property type="evidence" value="ECO:0007669"/>
    <property type="project" value="InterPro"/>
</dbReference>
<gene>
    <name evidence="2" type="ORF">E0L93_15020</name>
</gene>
<evidence type="ECO:0000259" key="1">
    <source>
        <dbReference type="Pfam" id="PF09861"/>
    </source>
</evidence>
<dbReference type="EMBL" id="SKBU01000040">
    <property type="protein sequence ID" value="TCJ13478.1"/>
    <property type="molecule type" value="Genomic_DNA"/>
</dbReference>
<protein>
    <submittedName>
        <fullName evidence="2">DUF2088 domain-containing protein</fullName>
    </submittedName>
</protein>
<sequence length="426" mass="45490">MTEVTTPRRSELEELLEPVELPKVALVEQRVDSPPAIRDIRSSVREALEAVELPGGSVAIGVGSRGVPRVAEIVAALVEALKEAGARPFVVPAMGSHGASTAEGQARVLAHLGVSEERVGCPVRATMEAVKVGETPSGVAVYMDRYACEADAVVVVNRVKPHTAFRGAVESGPTKMIAIGLGKQQGAHSIHSAGWDRIHATILEAARVGIERGNVVFGLAVLENHEEEPCRIAAIPAGRLESEEPALLEEAKRNLLRLPFEELDVLVVDEIGKNVSGDGADPNVTGRYPTPYASGGPKVGRMVFLGLTEETEGNANGVGLADVVTGRLERQMDRPATYMNALTAAVSETVRLPMVMPTDRLAIAAALKTCPGVSPPAARLVRIRNTLRLRRMWVSEALLRESPKLKVLEEPKPMRFGADGSLLQEL</sequence>
<proteinExistence type="predicted"/>